<comment type="subcellular location">
    <subcellularLocation>
        <location evidence="1">Membrane</location>
        <topology evidence="1">Multi-pass membrane protein</topology>
    </subcellularLocation>
</comment>
<dbReference type="InterPro" id="IPR023494">
    <property type="entry name" value="Cyt_c_bgen_Ccs1/CcsB/ResB"/>
</dbReference>
<evidence type="ECO:0000256" key="4">
    <source>
        <dbReference type="ARBA" id="ARBA00022989"/>
    </source>
</evidence>
<feature type="transmembrane region" description="Helical" evidence="6">
    <location>
        <begin position="89"/>
        <end position="112"/>
    </location>
</feature>
<dbReference type="Proteomes" id="UP001275932">
    <property type="component" value="Unassembled WGS sequence"/>
</dbReference>
<keyword evidence="3" id="KW-0201">Cytochrome c-type biogenesis</keyword>
<organism evidence="8 9">
    <name type="scientific">Intestinicryptomonas porci</name>
    <dbReference type="NCBI Taxonomy" id="2926320"/>
    <lineage>
        <taxon>Bacteria</taxon>
        <taxon>Pseudomonadati</taxon>
        <taxon>Verrucomicrobiota</taxon>
        <taxon>Opitutia</taxon>
        <taxon>Opitutales</taxon>
        <taxon>Intestinicryptomonaceae</taxon>
        <taxon>Intestinicryptomonas</taxon>
    </lineage>
</organism>
<protein>
    <submittedName>
        <fullName evidence="8">Cytochrome c biogenesis protein ResB</fullName>
    </submittedName>
</protein>
<proteinExistence type="predicted"/>
<keyword evidence="2 6" id="KW-0812">Transmembrane</keyword>
<evidence type="ECO:0000256" key="5">
    <source>
        <dbReference type="ARBA" id="ARBA00023136"/>
    </source>
</evidence>
<evidence type="ECO:0000313" key="8">
    <source>
        <dbReference type="EMBL" id="MDX8414971.1"/>
    </source>
</evidence>
<dbReference type="PANTHER" id="PTHR31566">
    <property type="entry name" value="CYTOCHROME C BIOGENESIS PROTEIN CCS1, CHLOROPLASTIC"/>
    <property type="match status" value="1"/>
</dbReference>
<feature type="transmembrane region" description="Helical" evidence="6">
    <location>
        <begin position="7"/>
        <end position="33"/>
    </location>
</feature>
<dbReference type="EMBL" id="JALBUT010000002">
    <property type="protein sequence ID" value="MDX8414971.1"/>
    <property type="molecule type" value="Genomic_DNA"/>
</dbReference>
<dbReference type="InterPro" id="IPR007816">
    <property type="entry name" value="ResB-like_domain"/>
</dbReference>
<evidence type="ECO:0000259" key="7">
    <source>
        <dbReference type="Pfam" id="PF05140"/>
    </source>
</evidence>
<evidence type="ECO:0000256" key="2">
    <source>
        <dbReference type="ARBA" id="ARBA00022692"/>
    </source>
</evidence>
<keyword evidence="5 6" id="KW-0472">Membrane</keyword>
<comment type="caution">
    <text evidence="8">The sequence shown here is derived from an EMBL/GenBank/DDBJ whole genome shotgun (WGS) entry which is preliminary data.</text>
</comment>
<evidence type="ECO:0000256" key="1">
    <source>
        <dbReference type="ARBA" id="ARBA00004141"/>
    </source>
</evidence>
<keyword evidence="4 6" id="KW-1133">Transmembrane helix</keyword>
<keyword evidence="9" id="KW-1185">Reference proteome</keyword>
<feature type="domain" description="ResB-like" evidence="7">
    <location>
        <begin position="90"/>
        <end position="213"/>
    </location>
</feature>
<dbReference type="RefSeq" id="WP_370396418.1">
    <property type="nucleotide sequence ID" value="NZ_JALBUT010000002.1"/>
</dbReference>
<gene>
    <name evidence="8" type="ORF">MOX91_02070</name>
</gene>
<sequence length="245" mass="26891">MKILLKIFYLASSPILTAFLLAYSVFSIFFATLEIPNIGIAAVQAKFFESWCALAFGFIPLIGGKTVGVLAILNILASAQRFTRRNIEGMGFAMTHIALVLLIVSGFLQAAWRKEGAVVLQEGVPQTSILKSSSGQPALLSTLPFSIELKKFAIENYENSDIAKDYSSLVVFRYRDIAIEKLIKMNEPASFGAWTFYQSSYRDGGKTSVLQAVKNPAGLLPTVSVALIMFGMAFTYAVRIFKKSK</sequence>
<accession>A0ABU4WG02</accession>
<dbReference type="Pfam" id="PF05140">
    <property type="entry name" value="ResB"/>
    <property type="match status" value="1"/>
</dbReference>
<name>A0ABU4WG02_9BACT</name>
<reference evidence="8 9" key="1">
    <citation type="submission" date="2022-03" db="EMBL/GenBank/DDBJ databases">
        <title>Novel taxa within the pig intestine.</title>
        <authorList>
            <person name="Wylensek D."/>
            <person name="Bishof K."/>
            <person name="Afrizal A."/>
            <person name="Clavel T."/>
        </authorList>
    </citation>
    <scope>NUCLEOTIDE SEQUENCE [LARGE SCALE GENOMIC DNA]</scope>
    <source>
        <strain evidence="8 9">CLA-KB-P66</strain>
    </source>
</reference>
<evidence type="ECO:0000313" key="9">
    <source>
        <dbReference type="Proteomes" id="UP001275932"/>
    </source>
</evidence>
<evidence type="ECO:0000256" key="3">
    <source>
        <dbReference type="ARBA" id="ARBA00022748"/>
    </source>
</evidence>
<feature type="transmembrane region" description="Helical" evidence="6">
    <location>
        <begin position="218"/>
        <end position="238"/>
    </location>
</feature>
<feature type="transmembrane region" description="Helical" evidence="6">
    <location>
        <begin position="53"/>
        <end position="77"/>
    </location>
</feature>
<dbReference type="PANTHER" id="PTHR31566:SF5">
    <property type="entry name" value="RESB-LIKE DOMAIN-CONTAINING PROTEIN"/>
    <property type="match status" value="1"/>
</dbReference>
<evidence type="ECO:0000256" key="6">
    <source>
        <dbReference type="SAM" id="Phobius"/>
    </source>
</evidence>